<organism evidence="1 2">
    <name type="scientific">Trichobilharzia regenti</name>
    <name type="common">Nasal bird schistosome</name>
    <dbReference type="NCBI Taxonomy" id="157069"/>
    <lineage>
        <taxon>Eukaryota</taxon>
        <taxon>Metazoa</taxon>
        <taxon>Spiralia</taxon>
        <taxon>Lophotrochozoa</taxon>
        <taxon>Platyhelminthes</taxon>
        <taxon>Trematoda</taxon>
        <taxon>Digenea</taxon>
        <taxon>Strigeidida</taxon>
        <taxon>Schistosomatoidea</taxon>
        <taxon>Schistosomatidae</taxon>
        <taxon>Trichobilharzia</taxon>
    </lineage>
</organism>
<sequence length="136" mass="15752">MKIPSQHQQQQTIKNNQHKWEEYERSNLLNLSTYMGSIVSITGQRNCRRYQSSEDRESKASSRFSQVCVEINSSTHHENENTIWIFNSNAKSMIFTIRIKDLAPRRVTKATSNKLTHLYQQTSSLPSTQNEMAGQS</sequence>
<name>A0AA85J0C8_TRIRE</name>
<accession>A0AA85J0C8</accession>
<evidence type="ECO:0000313" key="1">
    <source>
        <dbReference type="Proteomes" id="UP000050795"/>
    </source>
</evidence>
<protein>
    <submittedName>
        <fullName evidence="2">Uncharacterized protein</fullName>
    </submittedName>
</protein>
<keyword evidence="1" id="KW-1185">Reference proteome</keyword>
<reference evidence="2" key="2">
    <citation type="submission" date="2023-11" db="UniProtKB">
        <authorList>
            <consortium name="WormBaseParasite"/>
        </authorList>
    </citation>
    <scope>IDENTIFICATION</scope>
</reference>
<dbReference type="Proteomes" id="UP000050795">
    <property type="component" value="Unassembled WGS sequence"/>
</dbReference>
<dbReference type="WBParaSite" id="TREG1_120460.1">
    <property type="protein sequence ID" value="TREG1_120460.1"/>
    <property type="gene ID" value="TREG1_120460"/>
</dbReference>
<dbReference type="AlphaFoldDB" id="A0AA85J0C8"/>
<proteinExistence type="predicted"/>
<reference evidence="1" key="1">
    <citation type="submission" date="2022-06" db="EMBL/GenBank/DDBJ databases">
        <authorList>
            <person name="Berger JAMES D."/>
            <person name="Berger JAMES D."/>
        </authorList>
    </citation>
    <scope>NUCLEOTIDE SEQUENCE [LARGE SCALE GENOMIC DNA]</scope>
</reference>
<evidence type="ECO:0000313" key="2">
    <source>
        <dbReference type="WBParaSite" id="TREG1_120460.1"/>
    </source>
</evidence>